<keyword evidence="2" id="KW-1185">Reference proteome</keyword>
<organism evidence="1 2">
    <name type="scientific">Pluteus cervinus</name>
    <dbReference type="NCBI Taxonomy" id="181527"/>
    <lineage>
        <taxon>Eukaryota</taxon>
        <taxon>Fungi</taxon>
        <taxon>Dikarya</taxon>
        <taxon>Basidiomycota</taxon>
        <taxon>Agaricomycotina</taxon>
        <taxon>Agaricomycetes</taxon>
        <taxon>Agaricomycetidae</taxon>
        <taxon>Agaricales</taxon>
        <taxon>Pluteineae</taxon>
        <taxon>Pluteaceae</taxon>
        <taxon>Pluteus</taxon>
    </lineage>
</organism>
<evidence type="ECO:0000313" key="1">
    <source>
        <dbReference type="EMBL" id="TFK71968.1"/>
    </source>
</evidence>
<evidence type="ECO:0000313" key="2">
    <source>
        <dbReference type="Proteomes" id="UP000308600"/>
    </source>
</evidence>
<name>A0ACD3B1R0_9AGAR</name>
<gene>
    <name evidence="1" type="ORF">BDN72DRAFT_394861</name>
</gene>
<sequence>MFLELLYSNKLDSEIRTALGLSESEAIALVPILLVSQSFDLVSTWLGRINSAGISFHRHKSRGRGSCN</sequence>
<dbReference type="Proteomes" id="UP000308600">
    <property type="component" value="Unassembled WGS sequence"/>
</dbReference>
<accession>A0ACD3B1R0</accession>
<dbReference type="EMBL" id="ML208291">
    <property type="protein sequence ID" value="TFK71968.1"/>
    <property type="molecule type" value="Genomic_DNA"/>
</dbReference>
<proteinExistence type="predicted"/>
<reference evidence="1 2" key="1">
    <citation type="journal article" date="2019" name="Nat. Ecol. Evol.">
        <title>Megaphylogeny resolves global patterns of mushroom evolution.</title>
        <authorList>
            <person name="Varga T."/>
            <person name="Krizsan K."/>
            <person name="Foldi C."/>
            <person name="Dima B."/>
            <person name="Sanchez-Garcia M."/>
            <person name="Sanchez-Ramirez S."/>
            <person name="Szollosi G.J."/>
            <person name="Szarkandi J.G."/>
            <person name="Papp V."/>
            <person name="Albert L."/>
            <person name="Andreopoulos W."/>
            <person name="Angelini C."/>
            <person name="Antonin V."/>
            <person name="Barry K.W."/>
            <person name="Bougher N.L."/>
            <person name="Buchanan P."/>
            <person name="Buyck B."/>
            <person name="Bense V."/>
            <person name="Catcheside P."/>
            <person name="Chovatia M."/>
            <person name="Cooper J."/>
            <person name="Damon W."/>
            <person name="Desjardin D."/>
            <person name="Finy P."/>
            <person name="Geml J."/>
            <person name="Haridas S."/>
            <person name="Hughes K."/>
            <person name="Justo A."/>
            <person name="Karasinski D."/>
            <person name="Kautmanova I."/>
            <person name="Kiss B."/>
            <person name="Kocsube S."/>
            <person name="Kotiranta H."/>
            <person name="LaButti K.M."/>
            <person name="Lechner B.E."/>
            <person name="Liimatainen K."/>
            <person name="Lipzen A."/>
            <person name="Lukacs Z."/>
            <person name="Mihaltcheva S."/>
            <person name="Morgado L.N."/>
            <person name="Niskanen T."/>
            <person name="Noordeloos M.E."/>
            <person name="Ohm R.A."/>
            <person name="Ortiz-Santana B."/>
            <person name="Ovrebo C."/>
            <person name="Racz N."/>
            <person name="Riley R."/>
            <person name="Savchenko A."/>
            <person name="Shiryaev A."/>
            <person name="Soop K."/>
            <person name="Spirin V."/>
            <person name="Szebenyi C."/>
            <person name="Tomsovsky M."/>
            <person name="Tulloss R.E."/>
            <person name="Uehling J."/>
            <person name="Grigoriev I.V."/>
            <person name="Vagvolgyi C."/>
            <person name="Papp T."/>
            <person name="Martin F.M."/>
            <person name="Miettinen O."/>
            <person name="Hibbett D.S."/>
            <person name="Nagy L.G."/>
        </authorList>
    </citation>
    <scope>NUCLEOTIDE SEQUENCE [LARGE SCALE GENOMIC DNA]</scope>
    <source>
        <strain evidence="1 2">NL-1719</strain>
    </source>
</reference>
<protein>
    <submittedName>
        <fullName evidence="1">Uncharacterized protein</fullName>
    </submittedName>
</protein>